<evidence type="ECO:0000259" key="2">
    <source>
        <dbReference type="PROSITE" id="PS50268"/>
    </source>
</evidence>
<dbReference type="InterPro" id="IPR015919">
    <property type="entry name" value="Cadherin-like_sf"/>
</dbReference>
<dbReference type="GO" id="GO:0005509">
    <property type="term" value="F:calcium ion binding"/>
    <property type="evidence" value="ECO:0007669"/>
    <property type="project" value="InterPro"/>
</dbReference>
<dbReference type="InterPro" id="IPR002126">
    <property type="entry name" value="Cadherin-like_dom"/>
</dbReference>
<dbReference type="Pfam" id="PF17963">
    <property type="entry name" value="Big_9"/>
    <property type="match status" value="1"/>
</dbReference>
<dbReference type="GO" id="GO:0016020">
    <property type="term" value="C:membrane"/>
    <property type="evidence" value="ECO:0007669"/>
    <property type="project" value="InterPro"/>
</dbReference>
<dbReference type="AlphaFoldDB" id="A0AA51RWR4"/>
<dbReference type="Gene3D" id="2.60.40.3440">
    <property type="match status" value="1"/>
</dbReference>
<dbReference type="GO" id="GO:0007156">
    <property type="term" value="P:homophilic cell adhesion via plasma membrane adhesion molecules"/>
    <property type="evidence" value="ECO:0007669"/>
    <property type="project" value="InterPro"/>
</dbReference>
<dbReference type="InterPro" id="IPR013783">
    <property type="entry name" value="Ig-like_fold"/>
</dbReference>
<dbReference type="SMART" id="SM00736">
    <property type="entry name" value="CADG"/>
    <property type="match status" value="3"/>
</dbReference>
<reference evidence="3 4" key="1">
    <citation type="submission" date="2023-08" db="EMBL/GenBank/DDBJ databases">
        <title>Pleionea litopenaei sp. nov., isolated from stomach of juvenile Litopenaeus vannamei.</title>
        <authorList>
            <person name="Rho A.M."/>
            <person name="Hwang C.Y."/>
        </authorList>
    </citation>
    <scope>NUCLEOTIDE SEQUENCE [LARGE SCALE GENOMIC DNA]</scope>
    <source>
        <strain evidence="3 4">HL-JVS1</strain>
    </source>
</reference>
<dbReference type="NCBIfam" id="NF012211">
    <property type="entry name" value="tand_rpt_95"/>
    <property type="match status" value="1"/>
</dbReference>
<name>A0AA51RWR4_9GAMM</name>
<sequence>MMSIRRFFASVLVIALFLPMSAFAQRVAIFDGKLFTWHPGIPDVTTINFNDKPAENWSLTVFNGGFHSTYCRMSSATIKINDVVIAGPADINLQTAKFSTPVDIQSSNVLSVELAQDNDCVIELYLVGVGITQSLSITSSPMLQASVGEAYSYTLQTSPTIDWNSSNVTLNTAPNGMTVTSGVLNWTPTSAEVGNQDINLTVSNSQYGNAQQSFTVAVSATNQAPEASDLTVQTNEDQVLLESLVAQDGNGDSLTYEVVTPAQNGALSLNGEQFQYTPVADYFGNDSFTYRVFDGELYSNSATVNIQVVAQNDAPRITSTPLAAVNQLQTYSYQVVAEDVDGDSLTYQLSQSPAGATIDANGLVTWYAGQVENVNFTVVVADTTGLTDSQSFSVDVVDVNEAPSISSSPVTTLEERNLYTYAVVATDPDANDVLTYSLPQGPLGMVIDTVTGEIAWNTDASHIGDHLVQLLVTDQAGLTAEQSFTISVIDRDDAPVITSTPVTQGSEDNG</sequence>
<dbReference type="EMBL" id="CP133548">
    <property type="protein sequence ID" value="WMS88925.1"/>
    <property type="molecule type" value="Genomic_DNA"/>
</dbReference>
<dbReference type="Pfam" id="PF05345">
    <property type="entry name" value="He_PIG"/>
    <property type="match status" value="3"/>
</dbReference>
<dbReference type="Proteomes" id="UP001239782">
    <property type="component" value="Chromosome"/>
</dbReference>
<dbReference type="KEGG" id="plei:Q9312_08420"/>
<protein>
    <submittedName>
        <fullName evidence="3">Tandem-95 repeat protein</fullName>
    </submittedName>
</protein>
<gene>
    <name evidence="3" type="ORF">Q9312_08420</name>
</gene>
<dbReference type="RefSeq" id="WP_309204144.1">
    <property type="nucleotide sequence ID" value="NZ_CP133548.1"/>
</dbReference>
<evidence type="ECO:0000313" key="4">
    <source>
        <dbReference type="Proteomes" id="UP001239782"/>
    </source>
</evidence>
<proteinExistence type="predicted"/>
<dbReference type="PROSITE" id="PS50268">
    <property type="entry name" value="CADHERIN_2"/>
    <property type="match status" value="1"/>
</dbReference>
<feature type="domain" description="Cadherin" evidence="2">
    <location>
        <begin position="423"/>
        <end position="497"/>
    </location>
</feature>
<keyword evidence="4" id="KW-1185">Reference proteome</keyword>
<dbReference type="InterPro" id="IPR006644">
    <property type="entry name" value="Cadg"/>
</dbReference>
<dbReference type="Gene3D" id="2.60.40.10">
    <property type="entry name" value="Immunoglobulins"/>
    <property type="match status" value="2"/>
</dbReference>
<evidence type="ECO:0000313" key="3">
    <source>
        <dbReference type="EMBL" id="WMS88925.1"/>
    </source>
</evidence>
<dbReference type="SUPFAM" id="SSF49313">
    <property type="entry name" value="Cadherin-like"/>
    <property type="match status" value="3"/>
</dbReference>
<evidence type="ECO:0000256" key="1">
    <source>
        <dbReference type="SAM" id="SignalP"/>
    </source>
</evidence>
<keyword evidence="1" id="KW-0732">Signal</keyword>
<feature type="signal peptide" evidence="1">
    <location>
        <begin position="1"/>
        <end position="24"/>
    </location>
</feature>
<accession>A0AA51RWR4</accession>
<dbReference type="SMART" id="SM00112">
    <property type="entry name" value="CA"/>
    <property type="match status" value="2"/>
</dbReference>
<feature type="chain" id="PRO_5041234120" evidence="1">
    <location>
        <begin position="25"/>
        <end position="510"/>
    </location>
</feature>
<organism evidence="3 4">
    <name type="scientific">Pleionea litopenaei</name>
    <dbReference type="NCBI Taxonomy" id="3070815"/>
    <lineage>
        <taxon>Bacteria</taxon>
        <taxon>Pseudomonadati</taxon>
        <taxon>Pseudomonadota</taxon>
        <taxon>Gammaproteobacteria</taxon>
        <taxon>Oceanospirillales</taxon>
        <taxon>Pleioneaceae</taxon>
        <taxon>Pleionea</taxon>
    </lineage>
</organism>